<dbReference type="PANTHER" id="PTHR34986:SF1">
    <property type="entry name" value="PROTEIN YIAL"/>
    <property type="match status" value="1"/>
</dbReference>
<dbReference type="EMBL" id="CP015405">
    <property type="protein sequence ID" value="ANU77769.1"/>
    <property type="molecule type" value="Genomic_DNA"/>
</dbReference>
<proteinExistence type="predicted"/>
<dbReference type="AlphaFoldDB" id="A0A1C7IH54"/>
<name>A0A1C7IH54_9FIRM</name>
<gene>
    <name evidence="1" type="ORF">A4V09_19705</name>
</gene>
<sequence length="150" mass="17604">MVFGNIRDLKDYPWLEEEVLKCFRYAKEHDLLGYEKGSHQIDGDNLFVNIVEYETTTPKNRFWEAHRQYLDLHFMLRGPEQIDVNFIDNMEQKEFVEKDDFLPLDGEPNSHVVLTEGDFLLCYPKDAHRTAVAVDGPAVIKKAIFKIKIK</sequence>
<dbReference type="Proteomes" id="UP000092574">
    <property type="component" value="Chromosome"/>
</dbReference>
<dbReference type="KEGG" id="byl:A4V09_19705"/>
<dbReference type="SUPFAM" id="SSF51197">
    <property type="entry name" value="Clavaminate synthase-like"/>
    <property type="match status" value="1"/>
</dbReference>
<dbReference type="InterPro" id="IPR037012">
    <property type="entry name" value="NanQ/TabA/YiaL_sf"/>
</dbReference>
<dbReference type="InterPro" id="IPR004375">
    <property type="entry name" value="NanQ/TabA/YiaL"/>
</dbReference>
<dbReference type="GO" id="GO:0005829">
    <property type="term" value="C:cytosol"/>
    <property type="evidence" value="ECO:0007669"/>
    <property type="project" value="TreeGrafter"/>
</dbReference>
<keyword evidence="2" id="KW-1185">Reference proteome</keyword>
<evidence type="ECO:0000313" key="1">
    <source>
        <dbReference type="EMBL" id="ANU77769.1"/>
    </source>
</evidence>
<protein>
    <submittedName>
        <fullName evidence="1">YhcH/YjgK/YiaL family protein</fullName>
    </submittedName>
</protein>
<organism evidence="1 2">
    <name type="scientific">Blautia pseudococcoides</name>
    <dbReference type="NCBI Taxonomy" id="1796616"/>
    <lineage>
        <taxon>Bacteria</taxon>
        <taxon>Bacillati</taxon>
        <taxon>Bacillota</taxon>
        <taxon>Clostridia</taxon>
        <taxon>Lachnospirales</taxon>
        <taxon>Lachnospiraceae</taxon>
        <taxon>Blautia</taxon>
    </lineage>
</organism>
<dbReference type="Gene3D" id="2.60.120.370">
    <property type="entry name" value="YhcH/YjgK/YiaL"/>
    <property type="match status" value="1"/>
</dbReference>
<reference evidence="1" key="1">
    <citation type="submission" date="2017-04" db="EMBL/GenBank/DDBJ databases">
        <title>Complete Genome Sequences of Twelve Strains of a Stable Defined Moderately Diverse Mouse Microbiota 2 (sDMDMm2).</title>
        <authorList>
            <person name="Uchimura Y."/>
            <person name="Wyss M."/>
            <person name="Brugiroux S."/>
            <person name="Limenitakis J.P."/>
            <person name="Stecher B."/>
            <person name="McCoy K.D."/>
            <person name="Macpherson A.J."/>
        </authorList>
    </citation>
    <scope>NUCLEOTIDE SEQUENCE</scope>
    <source>
        <strain evidence="1">YL58</strain>
    </source>
</reference>
<dbReference type="NCBIfam" id="TIGR00022">
    <property type="entry name" value="YhcH/YjgK/YiaL family protein"/>
    <property type="match status" value="1"/>
</dbReference>
<dbReference type="STRING" id="1796616.A4V09_19705"/>
<evidence type="ECO:0000313" key="2">
    <source>
        <dbReference type="Proteomes" id="UP000092574"/>
    </source>
</evidence>
<dbReference type="OrthoDB" id="9792756at2"/>
<dbReference type="RefSeq" id="WP_065543872.1">
    <property type="nucleotide sequence ID" value="NZ_CP015405.2"/>
</dbReference>
<dbReference type="Pfam" id="PF04074">
    <property type="entry name" value="DUF386"/>
    <property type="match status" value="1"/>
</dbReference>
<accession>A0A1C7IH54</accession>
<dbReference type="PANTHER" id="PTHR34986">
    <property type="entry name" value="EVOLVED BETA-GALACTOSIDASE SUBUNIT BETA"/>
    <property type="match status" value="1"/>
</dbReference>